<dbReference type="Pfam" id="PF10437">
    <property type="entry name" value="Lip_prot_lig_C"/>
    <property type="match status" value="1"/>
</dbReference>
<dbReference type="SUPFAM" id="SSF82649">
    <property type="entry name" value="SufE/NifU"/>
    <property type="match status" value="1"/>
</dbReference>
<evidence type="ECO:0000256" key="1">
    <source>
        <dbReference type="ARBA" id="ARBA00005085"/>
    </source>
</evidence>
<protein>
    <recommendedName>
        <fullName evidence="3">lipoate--protein ligase</fullName>
        <ecNumber evidence="3">6.3.1.20</ecNumber>
    </recommendedName>
</protein>
<proteinExistence type="predicted"/>
<name>A0AA95GXC9_9GAMM</name>
<reference evidence="10" key="1">
    <citation type="submission" date="2023-04" db="EMBL/GenBank/DDBJ databases">
        <title>Genome dynamics across the evolutionary transition to endosymbiosis.</title>
        <authorList>
            <person name="Siozios S."/>
            <person name="Nadal-Jimenez P."/>
            <person name="Azagi T."/>
            <person name="Sprong H."/>
            <person name="Frost C.L."/>
            <person name="Parratt S.R."/>
            <person name="Taylor G."/>
            <person name="Brettell L."/>
            <person name="Lew K.C."/>
            <person name="Croft L."/>
            <person name="King K.C."/>
            <person name="Brockhurst M.A."/>
            <person name="Hypsa V."/>
            <person name="Novakova E."/>
            <person name="Darby A.C."/>
            <person name="Hurst G.D.D."/>
        </authorList>
    </citation>
    <scope>NUCLEOTIDE SEQUENCE</scope>
    <source>
        <strain evidence="10">APv</strain>
    </source>
</reference>
<dbReference type="GO" id="GO:0016979">
    <property type="term" value="F:lipoate-protein ligase activity"/>
    <property type="evidence" value="ECO:0007669"/>
    <property type="project" value="UniProtKB-EC"/>
</dbReference>
<dbReference type="Pfam" id="PF21948">
    <property type="entry name" value="LplA-B_cat"/>
    <property type="match status" value="1"/>
</dbReference>
<dbReference type="Gene3D" id="3.30.390.50">
    <property type="entry name" value="CO dehydrogenase flavoprotein, C-terminal domain"/>
    <property type="match status" value="1"/>
</dbReference>
<evidence type="ECO:0000256" key="3">
    <source>
        <dbReference type="ARBA" id="ARBA00012367"/>
    </source>
</evidence>
<dbReference type="GO" id="GO:0017118">
    <property type="term" value="F:lipoyltransferase activity"/>
    <property type="evidence" value="ECO:0007669"/>
    <property type="project" value="TreeGrafter"/>
</dbReference>
<dbReference type="PANTHER" id="PTHR12561">
    <property type="entry name" value="LIPOATE-PROTEIN LIGASE"/>
    <property type="match status" value="1"/>
</dbReference>
<dbReference type="GO" id="GO:0005829">
    <property type="term" value="C:cytosol"/>
    <property type="evidence" value="ECO:0007669"/>
    <property type="project" value="TreeGrafter"/>
</dbReference>
<dbReference type="EC" id="6.3.1.20" evidence="3"/>
<dbReference type="GO" id="GO:0009249">
    <property type="term" value="P:protein lipoylation"/>
    <property type="evidence" value="ECO:0007669"/>
    <property type="project" value="InterPro"/>
</dbReference>
<dbReference type="PANTHER" id="PTHR12561:SF3">
    <property type="entry name" value="LIPOYLTRANSFERASE 1, MITOCHONDRIAL"/>
    <property type="match status" value="1"/>
</dbReference>
<sequence>MASIRLLISESFDPWFNLAVEEAIFRQMSVKQRVMFLWRNNDTVVIGRAQNPWKECNTRKMVQDGVKLARRRSGGGAVFHDLGNSCFTFMAGKPAYNKTVSTQIIIAGLAELGVIAQVAGRNDLVIRSAHGERKISGSAYFETHDRGFHHGTLLINTDLNRLASYLNPDPKKLISKGITSVRSRVMNLAEIDAGITHQKVCNAFANNFFNYYGEVVKAEIISPTNMPDLPGFIDIYAKQSSWEWNFGQAPTFSHILDTRFVWGGVELYFDIDKGKISASKIYTDSLDPSPLELFSQKLIGKKYQPATIKEIIAEIQVQYPDLNQQLIQLENWLVNEIT</sequence>
<dbReference type="NCBIfam" id="TIGR00545">
    <property type="entry name" value="lipoyltrans"/>
    <property type="match status" value="1"/>
</dbReference>
<comment type="pathway">
    <text evidence="2">Protein modification; protein lipoylation via exogenous pathway; protein N(6)-(lipoyl)lysine from lipoate: step 1/2.</text>
</comment>
<evidence type="ECO:0000256" key="7">
    <source>
        <dbReference type="ARBA" id="ARBA00022840"/>
    </source>
</evidence>
<dbReference type="PROSITE" id="PS51733">
    <property type="entry name" value="BPL_LPL_CATALYTIC"/>
    <property type="match status" value="1"/>
</dbReference>
<evidence type="ECO:0000313" key="10">
    <source>
        <dbReference type="EMBL" id="WGM02845.1"/>
    </source>
</evidence>
<evidence type="ECO:0000256" key="8">
    <source>
        <dbReference type="ARBA" id="ARBA00048037"/>
    </source>
</evidence>
<dbReference type="CDD" id="cd16443">
    <property type="entry name" value="LplA"/>
    <property type="match status" value="1"/>
</dbReference>
<dbReference type="Gene3D" id="3.30.930.10">
    <property type="entry name" value="Bira Bifunctional Protein, Domain 2"/>
    <property type="match status" value="1"/>
</dbReference>
<dbReference type="RefSeq" id="WP_280626004.1">
    <property type="nucleotide sequence ID" value="NZ_CP123504.1"/>
</dbReference>
<keyword evidence="7" id="KW-0067">ATP-binding</keyword>
<feature type="domain" description="BPL/LPL catalytic" evidence="9">
    <location>
        <begin position="29"/>
        <end position="216"/>
    </location>
</feature>
<dbReference type="GO" id="GO:0005524">
    <property type="term" value="F:ATP binding"/>
    <property type="evidence" value="ECO:0007669"/>
    <property type="project" value="UniProtKB-KW"/>
</dbReference>
<dbReference type="InterPro" id="IPR004562">
    <property type="entry name" value="LipoylTrfase_LipoateP_Ligase"/>
</dbReference>
<dbReference type="FunFam" id="3.30.930.10:FF:000024">
    <property type="entry name" value="Lipoate-protein ligase A"/>
    <property type="match status" value="1"/>
</dbReference>
<accession>A0AA95GXC9</accession>
<evidence type="ECO:0000313" key="11">
    <source>
        <dbReference type="Proteomes" id="UP001177595"/>
    </source>
</evidence>
<evidence type="ECO:0000256" key="2">
    <source>
        <dbReference type="ARBA" id="ARBA00005124"/>
    </source>
</evidence>
<keyword evidence="6" id="KW-0547">Nucleotide-binding</keyword>
<evidence type="ECO:0000256" key="4">
    <source>
        <dbReference type="ARBA" id="ARBA00022490"/>
    </source>
</evidence>
<evidence type="ECO:0000256" key="6">
    <source>
        <dbReference type="ARBA" id="ARBA00022741"/>
    </source>
</evidence>
<evidence type="ECO:0000256" key="5">
    <source>
        <dbReference type="ARBA" id="ARBA00022598"/>
    </source>
</evidence>
<comment type="pathway">
    <text evidence="1">Protein modification; protein lipoylation via exogenous pathway; protein N(6)-(lipoyl)lysine from lipoate: step 2/2.</text>
</comment>
<dbReference type="Proteomes" id="UP001177595">
    <property type="component" value="Chromosome"/>
</dbReference>
<dbReference type="SUPFAM" id="SSF55681">
    <property type="entry name" value="Class II aaRS and biotin synthetases"/>
    <property type="match status" value="1"/>
</dbReference>
<dbReference type="AlphaFoldDB" id="A0AA95GXC9"/>
<gene>
    <name evidence="10" type="ORF">QE210_07170</name>
</gene>
<dbReference type="EMBL" id="CP123504">
    <property type="protein sequence ID" value="WGM02845.1"/>
    <property type="molecule type" value="Genomic_DNA"/>
</dbReference>
<dbReference type="InterPro" id="IPR004143">
    <property type="entry name" value="BPL_LPL_catalytic"/>
</dbReference>
<evidence type="ECO:0000259" key="9">
    <source>
        <dbReference type="PROSITE" id="PS51733"/>
    </source>
</evidence>
<keyword evidence="4" id="KW-0963">Cytoplasm</keyword>
<dbReference type="InterPro" id="IPR045864">
    <property type="entry name" value="aa-tRNA-synth_II/BPL/LPL"/>
</dbReference>
<organism evidence="10 11">
    <name type="scientific">Arsenophonus nasoniae</name>
    <name type="common">son-killer infecting Nasonia vitripennis</name>
    <dbReference type="NCBI Taxonomy" id="638"/>
    <lineage>
        <taxon>Bacteria</taxon>
        <taxon>Pseudomonadati</taxon>
        <taxon>Pseudomonadota</taxon>
        <taxon>Gammaproteobacteria</taxon>
        <taxon>Enterobacterales</taxon>
        <taxon>Morganellaceae</taxon>
        <taxon>Arsenophonus</taxon>
    </lineage>
</organism>
<comment type="catalytic activity">
    <reaction evidence="8">
        <text>L-lysyl-[lipoyl-carrier protein] + (R)-lipoate + ATP = N(6)-[(R)-lipoyl]-L-lysyl-[lipoyl-carrier protein] + AMP + diphosphate + H(+)</text>
        <dbReference type="Rhea" id="RHEA:49288"/>
        <dbReference type="Rhea" id="RHEA-COMP:10500"/>
        <dbReference type="Rhea" id="RHEA-COMP:10502"/>
        <dbReference type="ChEBI" id="CHEBI:15378"/>
        <dbReference type="ChEBI" id="CHEBI:29969"/>
        <dbReference type="ChEBI" id="CHEBI:30616"/>
        <dbReference type="ChEBI" id="CHEBI:33019"/>
        <dbReference type="ChEBI" id="CHEBI:83088"/>
        <dbReference type="ChEBI" id="CHEBI:83099"/>
        <dbReference type="ChEBI" id="CHEBI:456215"/>
        <dbReference type="EC" id="6.3.1.20"/>
    </reaction>
</comment>
<dbReference type="InterPro" id="IPR019491">
    <property type="entry name" value="Lipoate_protein_ligase_C"/>
</dbReference>
<keyword evidence="5 10" id="KW-0436">Ligase</keyword>